<organism evidence="2 3">
    <name type="scientific">Bacillus changyiensis</name>
    <dbReference type="NCBI Taxonomy" id="3004103"/>
    <lineage>
        <taxon>Bacteria</taxon>
        <taxon>Bacillati</taxon>
        <taxon>Bacillota</taxon>
        <taxon>Bacilli</taxon>
        <taxon>Bacillales</taxon>
        <taxon>Bacillaceae</taxon>
        <taxon>Bacillus</taxon>
    </lineage>
</organism>
<feature type="transmembrane region" description="Helical" evidence="1">
    <location>
        <begin position="15"/>
        <end position="36"/>
    </location>
</feature>
<dbReference type="InterPro" id="IPR035324">
    <property type="entry name" value="DUF5381"/>
</dbReference>
<evidence type="ECO:0000256" key="1">
    <source>
        <dbReference type="SAM" id="Phobius"/>
    </source>
</evidence>
<evidence type="ECO:0000313" key="2">
    <source>
        <dbReference type="EMBL" id="MDA7025222.1"/>
    </source>
</evidence>
<feature type="transmembrane region" description="Helical" evidence="1">
    <location>
        <begin position="48"/>
        <end position="69"/>
    </location>
</feature>
<dbReference type="Pfam" id="PF17353">
    <property type="entry name" value="DUF5381"/>
    <property type="match status" value="1"/>
</dbReference>
<keyword evidence="3" id="KW-1185">Reference proteome</keyword>
<reference evidence="2 3" key="1">
    <citation type="submission" date="2023-01" db="EMBL/GenBank/DDBJ databases">
        <title>Bacillus changyiensis sp. nov., isolated from a coastal deposit.</title>
        <authorList>
            <person name="Xiao G."/>
            <person name="Lai Q."/>
            <person name="Hu Z."/>
            <person name="Shao Z."/>
        </authorList>
    </citation>
    <scope>NUCLEOTIDE SEQUENCE [LARGE SCALE GENOMIC DNA]</scope>
    <source>
        <strain evidence="2 3">CLL-7-23</strain>
    </source>
</reference>
<sequence>MDQTKKQPIKVKSRMFLRIWGFLGSAGIGLAGLWLFVEALKFESKYSIFYLGGGLLGIVYGLITFLIFCPAFTKKGDVIFNIIEGKDGRLFSGKKDVDIKNIKSIRMGRHRYSLKGIFLMDILIKTQNNVVRIPTYNILPEPEFYKAVELHIFPYLTEEAREDWVSQFTEVQRKAYLEKFHQNT</sequence>
<comment type="caution">
    <text evidence="2">The sequence shown here is derived from an EMBL/GenBank/DDBJ whole genome shotgun (WGS) entry which is preliminary data.</text>
</comment>
<name>A0ABT4X1E1_9BACI</name>
<dbReference type="Proteomes" id="UP001211894">
    <property type="component" value="Unassembled WGS sequence"/>
</dbReference>
<keyword evidence="1" id="KW-0472">Membrane</keyword>
<keyword evidence="1" id="KW-0812">Transmembrane</keyword>
<accession>A0ABT4X1E1</accession>
<gene>
    <name evidence="2" type="ORF">PJ311_01205</name>
</gene>
<evidence type="ECO:0000313" key="3">
    <source>
        <dbReference type="Proteomes" id="UP001211894"/>
    </source>
</evidence>
<keyword evidence="1" id="KW-1133">Transmembrane helix</keyword>
<dbReference type="EMBL" id="JAQKAB010000001">
    <property type="protein sequence ID" value="MDA7025222.1"/>
    <property type="molecule type" value="Genomic_DNA"/>
</dbReference>
<dbReference type="RefSeq" id="WP_271339086.1">
    <property type="nucleotide sequence ID" value="NZ_JAQKAB010000001.1"/>
</dbReference>
<protein>
    <submittedName>
        <fullName evidence="2">YfjD family protein</fullName>
    </submittedName>
</protein>
<proteinExistence type="predicted"/>